<evidence type="ECO:0000313" key="3">
    <source>
        <dbReference type="Proteomes" id="UP000190339"/>
    </source>
</evidence>
<keyword evidence="3" id="KW-1185">Reference proteome</keyword>
<dbReference type="PANTHER" id="PTHR13355:SF15">
    <property type="entry name" value="GCN5-RELATED N-ACETYLTRANSFERASE 3, CHLOROPLASTIC"/>
    <property type="match status" value="1"/>
</dbReference>
<dbReference type="RefSeq" id="WP_079513529.1">
    <property type="nucleotide sequence ID" value="NZ_FUYL01000010.1"/>
</dbReference>
<dbReference type="SUPFAM" id="SSF55729">
    <property type="entry name" value="Acyl-CoA N-acyltransferases (Nat)"/>
    <property type="match status" value="1"/>
</dbReference>
<feature type="domain" description="N-acetyltransferase" evidence="1">
    <location>
        <begin position="6"/>
        <end position="143"/>
    </location>
</feature>
<dbReference type="PROSITE" id="PS51186">
    <property type="entry name" value="GNAT"/>
    <property type="match status" value="1"/>
</dbReference>
<evidence type="ECO:0000313" key="2">
    <source>
        <dbReference type="EMBL" id="SKB75308.1"/>
    </source>
</evidence>
<dbReference type="AlphaFoldDB" id="A0A1T5DU64"/>
<reference evidence="3" key="1">
    <citation type="submission" date="2017-02" db="EMBL/GenBank/DDBJ databases">
        <authorList>
            <person name="Varghese N."/>
            <person name="Submissions S."/>
        </authorList>
    </citation>
    <scope>NUCLEOTIDE SEQUENCE [LARGE SCALE GENOMIC DNA]</scope>
    <source>
        <strain evidence="3">DSM 23546</strain>
    </source>
</reference>
<keyword evidence="2" id="KW-0808">Transferase</keyword>
<dbReference type="PANTHER" id="PTHR13355">
    <property type="entry name" value="GLUCOSAMINE 6-PHOSPHATE N-ACETYLTRANSFERASE"/>
    <property type="match status" value="1"/>
</dbReference>
<dbReference type="InterPro" id="IPR000182">
    <property type="entry name" value="GNAT_dom"/>
</dbReference>
<proteinExistence type="predicted"/>
<dbReference type="Gene3D" id="3.40.630.30">
    <property type="match status" value="1"/>
</dbReference>
<organism evidence="2 3">
    <name type="scientific">Maribacter arcticus</name>
    <dbReference type="NCBI Taxonomy" id="561365"/>
    <lineage>
        <taxon>Bacteria</taxon>
        <taxon>Pseudomonadati</taxon>
        <taxon>Bacteroidota</taxon>
        <taxon>Flavobacteriia</taxon>
        <taxon>Flavobacteriales</taxon>
        <taxon>Flavobacteriaceae</taxon>
        <taxon>Maribacter</taxon>
    </lineage>
</organism>
<dbReference type="Pfam" id="PF00583">
    <property type="entry name" value="Acetyltransf_1"/>
    <property type="match status" value="1"/>
</dbReference>
<dbReference type="CDD" id="cd04301">
    <property type="entry name" value="NAT_SF"/>
    <property type="match status" value="1"/>
</dbReference>
<dbReference type="InterPro" id="IPR016181">
    <property type="entry name" value="Acyl_CoA_acyltransferase"/>
</dbReference>
<sequence length="143" mass="16123">MIIELIKEKELTIHLQTQLTELYKQLNADLTQLNLTTILSDHNTTDVVICMDGDILAGIAMMAKYKVISGHKGMIEDVVVSTDYRGKGIGRKLMEKLLEQAEKENLNDVLLFSGHHRTAAIALYKSLGFKLKDSGLYIKKYLK</sequence>
<dbReference type="EMBL" id="FUYL01000010">
    <property type="protein sequence ID" value="SKB75308.1"/>
    <property type="molecule type" value="Genomic_DNA"/>
</dbReference>
<protein>
    <submittedName>
        <fullName evidence="2">Phosphinothricin acetyltransferase</fullName>
    </submittedName>
</protein>
<name>A0A1T5DU64_9FLAO</name>
<dbReference type="GO" id="GO:0008080">
    <property type="term" value="F:N-acetyltransferase activity"/>
    <property type="evidence" value="ECO:0007669"/>
    <property type="project" value="TreeGrafter"/>
</dbReference>
<dbReference type="Proteomes" id="UP000190339">
    <property type="component" value="Unassembled WGS sequence"/>
</dbReference>
<dbReference type="InterPro" id="IPR039143">
    <property type="entry name" value="GNPNAT1-like"/>
</dbReference>
<evidence type="ECO:0000259" key="1">
    <source>
        <dbReference type="PROSITE" id="PS51186"/>
    </source>
</evidence>
<gene>
    <name evidence="2" type="ORF">SAMN05660866_03123</name>
</gene>
<dbReference type="OrthoDB" id="273614at2"/>
<accession>A0A1T5DU64</accession>
<dbReference type="STRING" id="561365.SAMN05660866_03123"/>